<dbReference type="VEuPathDB" id="VectorBase:AARA014193"/>
<evidence type="ECO:0000313" key="1">
    <source>
        <dbReference type="EnsemblMetazoa" id="AARA014193-PA"/>
    </source>
</evidence>
<sequence length="27" mass="3119">MKKLTTPLGLLIVRYGFSMEQPIVVKR</sequence>
<proteinExistence type="predicted"/>
<keyword evidence="2" id="KW-1185">Reference proteome</keyword>
<dbReference type="AlphaFoldDB" id="A0A182IFC5"/>
<organism evidence="1 2">
    <name type="scientific">Anopheles arabiensis</name>
    <name type="common">Mosquito</name>
    <dbReference type="NCBI Taxonomy" id="7173"/>
    <lineage>
        <taxon>Eukaryota</taxon>
        <taxon>Metazoa</taxon>
        <taxon>Ecdysozoa</taxon>
        <taxon>Arthropoda</taxon>
        <taxon>Hexapoda</taxon>
        <taxon>Insecta</taxon>
        <taxon>Pterygota</taxon>
        <taxon>Neoptera</taxon>
        <taxon>Endopterygota</taxon>
        <taxon>Diptera</taxon>
        <taxon>Nematocera</taxon>
        <taxon>Culicoidea</taxon>
        <taxon>Culicidae</taxon>
        <taxon>Anophelinae</taxon>
        <taxon>Anopheles</taxon>
    </lineage>
</organism>
<name>A0A182IFC5_ANOAR</name>
<evidence type="ECO:0000313" key="2">
    <source>
        <dbReference type="Proteomes" id="UP000075840"/>
    </source>
</evidence>
<reference evidence="1" key="1">
    <citation type="submission" date="2022-08" db="UniProtKB">
        <authorList>
            <consortium name="EnsemblMetazoa"/>
        </authorList>
    </citation>
    <scope>IDENTIFICATION</scope>
    <source>
        <strain evidence="1">Dongola</strain>
    </source>
</reference>
<protein>
    <submittedName>
        <fullName evidence="1">Uncharacterized protein</fullName>
    </submittedName>
</protein>
<accession>A0A182IFC5</accession>
<dbReference type="EnsemblMetazoa" id="AARA014193-RA">
    <property type="protein sequence ID" value="AARA014193-PA"/>
    <property type="gene ID" value="AARA014193"/>
</dbReference>
<dbReference type="Proteomes" id="UP000075840">
    <property type="component" value="Unassembled WGS sequence"/>
</dbReference>
<dbReference type="EMBL" id="APCN01006484">
    <property type="status" value="NOT_ANNOTATED_CDS"/>
    <property type="molecule type" value="Genomic_DNA"/>
</dbReference>